<protein>
    <submittedName>
        <fullName evidence="1">Winged helix-turn-helix DNA-binding</fullName>
    </submittedName>
</protein>
<dbReference type="HOGENOM" id="CLU_203781_1_0_2"/>
<dbReference type="KEGG" id="gah:GAH_01575"/>
<dbReference type="AlphaFoldDB" id="A0A0F7IFF2"/>
<dbReference type="Gene3D" id="1.10.10.10">
    <property type="entry name" value="Winged helix-like DNA-binding domain superfamily/Winged helix DNA-binding domain"/>
    <property type="match status" value="1"/>
</dbReference>
<accession>A0A0F7IFF2</accession>
<keyword evidence="2" id="KW-1185">Reference proteome</keyword>
<dbReference type="InterPro" id="IPR036390">
    <property type="entry name" value="WH_DNA-bd_sf"/>
</dbReference>
<evidence type="ECO:0000313" key="1">
    <source>
        <dbReference type="EMBL" id="AKG91137.1"/>
    </source>
</evidence>
<dbReference type="Proteomes" id="UP000034723">
    <property type="component" value="Chromosome"/>
</dbReference>
<dbReference type="GO" id="GO:0003677">
    <property type="term" value="F:DNA binding"/>
    <property type="evidence" value="ECO:0007669"/>
    <property type="project" value="UniProtKB-KW"/>
</dbReference>
<dbReference type="RefSeq" id="WP_084632350.1">
    <property type="nucleotide sequence ID" value="NZ_CP011267.1"/>
</dbReference>
<keyword evidence="1" id="KW-0238">DNA-binding</keyword>
<dbReference type="Pfam" id="PF13412">
    <property type="entry name" value="HTH_24"/>
    <property type="match status" value="1"/>
</dbReference>
<dbReference type="GeneID" id="32210216"/>
<dbReference type="OrthoDB" id="68967at2157"/>
<organism evidence="1 2">
    <name type="scientific">Geoglobus ahangari</name>
    <dbReference type="NCBI Taxonomy" id="113653"/>
    <lineage>
        <taxon>Archaea</taxon>
        <taxon>Methanobacteriati</taxon>
        <taxon>Methanobacteriota</taxon>
        <taxon>Archaeoglobi</taxon>
        <taxon>Archaeoglobales</taxon>
        <taxon>Archaeoglobaceae</taxon>
        <taxon>Geoglobus</taxon>
    </lineage>
</organism>
<evidence type="ECO:0000313" key="2">
    <source>
        <dbReference type="Proteomes" id="UP000034723"/>
    </source>
</evidence>
<gene>
    <name evidence="1" type="ORF">GAH_01575</name>
</gene>
<dbReference type="STRING" id="113653.GAH_01575"/>
<dbReference type="InParanoid" id="A0A0F7IFF2"/>
<dbReference type="EMBL" id="CP011267">
    <property type="protein sequence ID" value="AKG91137.1"/>
    <property type="molecule type" value="Genomic_DNA"/>
</dbReference>
<sequence>MSEEKIIEVLKNAGKPLKTKEIAELAGMDSKEVSKIISKLKKEGKITSPKRCYYSV</sequence>
<dbReference type="SUPFAM" id="SSF46785">
    <property type="entry name" value="Winged helix' DNA-binding domain"/>
    <property type="match status" value="1"/>
</dbReference>
<proteinExistence type="predicted"/>
<reference evidence="1 2" key="1">
    <citation type="submission" date="2015-04" db="EMBL/GenBank/DDBJ databases">
        <title>The complete genome sequence of the hyperthermophilic, obligate iron-reducing archaeon Geoglobus ahangari strain 234T.</title>
        <authorList>
            <person name="Manzella M.P."/>
            <person name="Holmes D.E."/>
            <person name="Rocheleau J.M."/>
            <person name="Chung A."/>
            <person name="Reguera G."/>
            <person name="Kashefi K."/>
        </authorList>
    </citation>
    <scope>NUCLEOTIDE SEQUENCE [LARGE SCALE GENOMIC DNA]</scope>
    <source>
        <strain evidence="1 2">234</strain>
    </source>
</reference>
<dbReference type="InterPro" id="IPR036388">
    <property type="entry name" value="WH-like_DNA-bd_sf"/>
</dbReference>
<name>A0A0F7IFF2_9EURY</name>
<dbReference type="PATRIC" id="fig|113653.22.peg.1553"/>